<reference evidence="1 2" key="1">
    <citation type="submission" date="2010-08" db="EMBL/GenBank/DDBJ databases">
        <title>Complete sequence of Gallionella capsiferriformans ES-2.</title>
        <authorList>
            <consortium name="US DOE Joint Genome Institute"/>
            <person name="Lucas S."/>
            <person name="Copeland A."/>
            <person name="Lapidus A."/>
            <person name="Cheng J.-F."/>
            <person name="Bruce D."/>
            <person name="Goodwin L."/>
            <person name="Pitluck S."/>
            <person name="Chertkov O."/>
            <person name="Davenport K.W."/>
            <person name="Detter J.C."/>
            <person name="Han C."/>
            <person name="Tapia R."/>
            <person name="Land M."/>
            <person name="Hauser L."/>
            <person name="Chang Y.-J."/>
            <person name="Jeffries C."/>
            <person name="Kyrpides N."/>
            <person name="Ivanova N."/>
            <person name="Mikhailova N."/>
            <person name="Shelobolina E.S."/>
            <person name="Picardal F."/>
            <person name="Roden E."/>
            <person name="Emerson D."/>
            <person name="Woyke T."/>
        </authorList>
    </citation>
    <scope>NUCLEOTIDE SEQUENCE [LARGE SCALE GENOMIC DNA]</scope>
    <source>
        <strain evidence="1 2">ES-2</strain>
    </source>
</reference>
<dbReference type="KEGG" id="gca:Galf_0715"/>
<name>D9SDJ7_GALCS</name>
<sequence>MKDKSDNKADGIASRLTEGMGQLRAGFMQTITGPRFIRRSYVGYFAPVIAGCRLSKKRNWHYLRILVKTATYNAPNPPPEILQILHP</sequence>
<proteinExistence type="predicted"/>
<dbReference type="HOGENOM" id="CLU_2601024_0_0_4"/>
<dbReference type="RefSeq" id="WP_013292695.1">
    <property type="nucleotide sequence ID" value="NC_014394.1"/>
</dbReference>
<organism evidence="1 2">
    <name type="scientific">Gallionella capsiferriformans (strain ES-2)</name>
    <name type="common">Gallionella ferruginea capsiferriformans (strain ES-2)</name>
    <dbReference type="NCBI Taxonomy" id="395494"/>
    <lineage>
        <taxon>Bacteria</taxon>
        <taxon>Pseudomonadati</taxon>
        <taxon>Pseudomonadota</taxon>
        <taxon>Betaproteobacteria</taxon>
        <taxon>Nitrosomonadales</taxon>
        <taxon>Gallionellaceae</taxon>
        <taxon>Gallionella</taxon>
    </lineage>
</organism>
<dbReference type="Proteomes" id="UP000001235">
    <property type="component" value="Chromosome"/>
</dbReference>
<keyword evidence="2" id="KW-1185">Reference proteome</keyword>
<evidence type="ECO:0000313" key="1">
    <source>
        <dbReference type="EMBL" id="ADL54754.1"/>
    </source>
</evidence>
<dbReference type="AlphaFoldDB" id="D9SDJ7"/>
<dbReference type="EMBL" id="CP002159">
    <property type="protein sequence ID" value="ADL54754.1"/>
    <property type="molecule type" value="Genomic_DNA"/>
</dbReference>
<gene>
    <name evidence="1" type="ordered locus">Galf_0715</name>
</gene>
<protein>
    <submittedName>
        <fullName evidence="1">Uncharacterized protein</fullName>
    </submittedName>
</protein>
<evidence type="ECO:0000313" key="2">
    <source>
        <dbReference type="Proteomes" id="UP000001235"/>
    </source>
</evidence>
<accession>D9SDJ7</accession>